<evidence type="ECO:0000256" key="4">
    <source>
        <dbReference type="ARBA" id="ARBA00023014"/>
    </source>
</evidence>
<dbReference type="InterPro" id="IPR042216">
    <property type="entry name" value="MitoNEET_CISD"/>
</dbReference>
<evidence type="ECO:0000313" key="7">
    <source>
        <dbReference type="Proteomes" id="UP000198384"/>
    </source>
</evidence>
<evidence type="ECO:0000313" key="6">
    <source>
        <dbReference type="EMBL" id="SNR46259.1"/>
    </source>
</evidence>
<dbReference type="EMBL" id="FZNT01000003">
    <property type="protein sequence ID" value="SNR46259.1"/>
    <property type="molecule type" value="Genomic_DNA"/>
</dbReference>
<dbReference type="GO" id="GO:0005737">
    <property type="term" value="C:cytoplasm"/>
    <property type="evidence" value="ECO:0007669"/>
    <property type="project" value="UniProtKB-ARBA"/>
</dbReference>
<proteinExistence type="predicted"/>
<dbReference type="OrthoDB" id="9795032at2"/>
<keyword evidence="3" id="KW-0408">Iron</keyword>
<evidence type="ECO:0000256" key="2">
    <source>
        <dbReference type="ARBA" id="ARBA00022723"/>
    </source>
</evidence>
<dbReference type="RefSeq" id="WP_089380913.1">
    <property type="nucleotide sequence ID" value="NZ_FZNT01000003.1"/>
</dbReference>
<dbReference type="PANTHER" id="PTHR46491">
    <property type="entry name" value="CDGSH IRON SULFUR DOMAIN PROTEIN HOMOLOG"/>
    <property type="match status" value="1"/>
</dbReference>
<dbReference type="Gene3D" id="3.40.5.90">
    <property type="entry name" value="CDGSH iron-sulfur domain, mitoNEET-type"/>
    <property type="match status" value="2"/>
</dbReference>
<dbReference type="InterPro" id="IPR018967">
    <property type="entry name" value="FeS-contain_CDGSH-typ"/>
</dbReference>
<dbReference type="GO" id="GO:0051537">
    <property type="term" value="F:2 iron, 2 sulfur cluster binding"/>
    <property type="evidence" value="ECO:0007669"/>
    <property type="project" value="UniProtKB-KW"/>
</dbReference>
<keyword evidence="1" id="KW-0001">2Fe-2S</keyword>
<keyword evidence="7" id="KW-1185">Reference proteome</keyword>
<feature type="domain" description="Iron-binding zinc finger CDGSH type" evidence="5">
    <location>
        <begin position="9"/>
        <end position="46"/>
    </location>
</feature>
<dbReference type="SMART" id="SM00704">
    <property type="entry name" value="ZnF_CDGSH"/>
    <property type="match status" value="2"/>
</dbReference>
<dbReference type="AlphaFoldDB" id="A0A238WKR7"/>
<protein>
    <submittedName>
        <fullName evidence="6">Iron-binding zinc finger CDGSH type</fullName>
    </submittedName>
</protein>
<evidence type="ECO:0000259" key="5">
    <source>
        <dbReference type="SMART" id="SM00704"/>
    </source>
</evidence>
<dbReference type="Pfam" id="PF09360">
    <property type="entry name" value="zf-CDGSH"/>
    <property type="match status" value="2"/>
</dbReference>
<keyword evidence="4" id="KW-0411">Iron-sulfur</keyword>
<sequence length="77" mass="8358">MDLPKRGGDNPLAVELEAGKKYAWCTCGLSESQPFCDGKHKGSGMAPNVFTAEKTETKYLCTCKQTKKGPFCDGSHK</sequence>
<dbReference type="InterPro" id="IPR052950">
    <property type="entry name" value="CISD"/>
</dbReference>
<dbReference type="GO" id="GO:0046872">
    <property type="term" value="F:metal ion binding"/>
    <property type="evidence" value="ECO:0007669"/>
    <property type="project" value="UniProtKB-KW"/>
</dbReference>
<name>A0A238WKR7_9FLAO</name>
<gene>
    <name evidence="6" type="ORF">SAMN06265371_103247</name>
</gene>
<keyword evidence="2" id="KW-0479">Metal-binding</keyword>
<feature type="domain" description="Iron-binding zinc finger CDGSH type" evidence="5">
    <location>
        <begin position="47"/>
        <end position="77"/>
    </location>
</feature>
<dbReference type="PANTHER" id="PTHR46491:SF3">
    <property type="entry name" value="CDGSH IRON-SULFUR DOMAIN-CONTAINING PROTEIN 3, MITOCHONDRIAL"/>
    <property type="match status" value="1"/>
</dbReference>
<evidence type="ECO:0000256" key="3">
    <source>
        <dbReference type="ARBA" id="ARBA00023004"/>
    </source>
</evidence>
<evidence type="ECO:0000256" key="1">
    <source>
        <dbReference type="ARBA" id="ARBA00022714"/>
    </source>
</evidence>
<dbReference type="Proteomes" id="UP000198384">
    <property type="component" value="Unassembled WGS sequence"/>
</dbReference>
<accession>A0A238WKR7</accession>
<organism evidence="6 7">
    <name type="scientific">Lutibacter agarilyticus</name>
    <dbReference type="NCBI Taxonomy" id="1109740"/>
    <lineage>
        <taxon>Bacteria</taxon>
        <taxon>Pseudomonadati</taxon>
        <taxon>Bacteroidota</taxon>
        <taxon>Flavobacteriia</taxon>
        <taxon>Flavobacteriales</taxon>
        <taxon>Flavobacteriaceae</taxon>
        <taxon>Lutibacter</taxon>
    </lineage>
</organism>
<reference evidence="6 7" key="1">
    <citation type="submission" date="2017-06" db="EMBL/GenBank/DDBJ databases">
        <authorList>
            <person name="Kim H.J."/>
            <person name="Triplett B.A."/>
        </authorList>
    </citation>
    <scope>NUCLEOTIDE SEQUENCE [LARGE SCALE GENOMIC DNA]</scope>
    <source>
        <strain evidence="6 7">DSM 29150</strain>
    </source>
</reference>